<dbReference type="SUPFAM" id="SSF103473">
    <property type="entry name" value="MFS general substrate transporter"/>
    <property type="match status" value="1"/>
</dbReference>
<dbReference type="InterPro" id="IPR036259">
    <property type="entry name" value="MFS_trans_sf"/>
</dbReference>
<dbReference type="EMBL" id="LDSI01000014">
    <property type="protein sequence ID" value="KTS97616.1"/>
    <property type="molecule type" value="Genomic_DNA"/>
</dbReference>
<dbReference type="PROSITE" id="PS50850">
    <property type="entry name" value="MFS"/>
    <property type="match status" value="1"/>
</dbReference>
<dbReference type="RefSeq" id="WP_058709262.1">
    <property type="nucleotide sequence ID" value="NZ_LDSI01000014.1"/>
</dbReference>
<dbReference type="Gene3D" id="1.20.1250.20">
    <property type="entry name" value="MFS general substrate transporter like domains"/>
    <property type="match status" value="1"/>
</dbReference>
<feature type="transmembrane region" description="Helical" evidence="6">
    <location>
        <begin position="184"/>
        <end position="200"/>
    </location>
</feature>
<dbReference type="CDD" id="cd06173">
    <property type="entry name" value="MFS_MefA_like"/>
    <property type="match status" value="1"/>
</dbReference>
<feature type="domain" description="Major facilitator superfamily (MFS) profile" evidence="7">
    <location>
        <begin position="25"/>
        <end position="408"/>
    </location>
</feature>
<proteinExistence type="predicted"/>
<evidence type="ECO:0000256" key="5">
    <source>
        <dbReference type="ARBA" id="ARBA00023136"/>
    </source>
</evidence>
<keyword evidence="4 6" id="KW-1133">Transmembrane helix</keyword>
<name>A0AB34VG87_9GAMM</name>
<keyword evidence="5 6" id="KW-0472">Membrane</keyword>
<organism evidence="8 9">
    <name type="scientific">Pantoea stewartii</name>
    <dbReference type="NCBI Taxonomy" id="66269"/>
    <lineage>
        <taxon>Bacteria</taxon>
        <taxon>Pseudomonadati</taxon>
        <taxon>Pseudomonadota</taxon>
        <taxon>Gammaproteobacteria</taxon>
        <taxon>Enterobacterales</taxon>
        <taxon>Erwiniaceae</taxon>
        <taxon>Pantoea</taxon>
    </lineage>
</organism>
<feature type="transmembrane region" description="Helical" evidence="6">
    <location>
        <begin position="322"/>
        <end position="345"/>
    </location>
</feature>
<feature type="transmembrane region" description="Helical" evidence="6">
    <location>
        <begin position="387"/>
        <end position="405"/>
    </location>
</feature>
<evidence type="ECO:0000256" key="6">
    <source>
        <dbReference type="SAM" id="Phobius"/>
    </source>
</evidence>
<dbReference type="PANTHER" id="PTHR23513:SF6">
    <property type="entry name" value="MAJOR FACILITATOR SUPERFAMILY ASSOCIATED DOMAIN-CONTAINING PROTEIN"/>
    <property type="match status" value="1"/>
</dbReference>
<feature type="transmembrane region" description="Helical" evidence="6">
    <location>
        <begin position="90"/>
        <end position="110"/>
    </location>
</feature>
<feature type="transmembrane region" description="Helical" evidence="6">
    <location>
        <begin position="297"/>
        <end position="316"/>
    </location>
</feature>
<dbReference type="InterPro" id="IPR020846">
    <property type="entry name" value="MFS_dom"/>
</dbReference>
<protein>
    <recommendedName>
        <fullName evidence="7">Major facilitator superfamily (MFS) profile domain-containing protein</fullName>
    </recommendedName>
</protein>
<evidence type="ECO:0000313" key="8">
    <source>
        <dbReference type="EMBL" id="KTS97616.1"/>
    </source>
</evidence>
<dbReference type="AlphaFoldDB" id="A0AB34VG87"/>
<comment type="caution">
    <text evidence="8">The sequence shown here is derived from an EMBL/GenBank/DDBJ whole genome shotgun (WGS) entry which is preliminary data.</text>
</comment>
<feature type="transmembrane region" description="Helical" evidence="6">
    <location>
        <begin position="63"/>
        <end position="83"/>
    </location>
</feature>
<dbReference type="Pfam" id="PF07690">
    <property type="entry name" value="MFS_1"/>
    <property type="match status" value="1"/>
</dbReference>
<accession>A0AB34VG87</accession>
<evidence type="ECO:0000256" key="2">
    <source>
        <dbReference type="ARBA" id="ARBA00022475"/>
    </source>
</evidence>
<feature type="transmembrane region" description="Helical" evidence="6">
    <location>
        <begin position="233"/>
        <end position="257"/>
    </location>
</feature>
<keyword evidence="2" id="KW-1003">Cell membrane</keyword>
<evidence type="ECO:0000313" key="9">
    <source>
        <dbReference type="Proteomes" id="UP000072520"/>
    </source>
</evidence>
<gene>
    <name evidence="8" type="ORF">RSA13_10975</name>
</gene>
<dbReference type="Proteomes" id="UP000072520">
    <property type="component" value="Unassembled WGS sequence"/>
</dbReference>
<feature type="transmembrane region" description="Helical" evidence="6">
    <location>
        <begin position="269"/>
        <end position="290"/>
    </location>
</feature>
<feature type="transmembrane region" description="Helical" evidence="6">
    <location>
        <begin position="357"/>
        <end position="381"/>
    </location>
</feature>
<feature type="transmembrane region" description="Helical" evidence="6">
    <location>
        <begin position="28"/>
        <end position="51"/>
    </location>
</feature>
<evidence type="ECO:0000256" key="4">
    <source>
        <dbReference type="ARBA" id="ARBA00022989"/>
    </source>
</evidence>
<comment type="subcellular location">
    <subcellularLocation>
        <location evidence="1">Cell membrane</location>
        <topology evidence="1">Multi-pass membrane protein</topology>
    </subcellularLocation>
</comment>
<feature type="transmembrane region" description="Helical" evidence="6">
    <location>
        <begin position="116"/>
        <end position="135"/>
    </location>
</feature>
<evidence type="ECO:0000256" key="1">
    <source>
        <dbReference type="ARBA" id="ARBA00004651"/>
    </source>
</evidence>
<dbReference type="PANTHER" id="PTHR23513">
    <property type="entry name" value="INTEGRAL MEMBRANE EFFLUX PROTEIN-RELATED"/>
    <property type="match status" value="1"/>
</dbReference>
<feature type="transmembrane region" description="Helical" evidence="6">
    <location>
        <begin position="156"/>
        <end position="178"/>
    </location>
</feature>
<sequence>MDNNNSENIDVKSNYTEKSVWLIKEFRWLFLGALFSTFAGKVYEIFLPLLIYRLTHSPEIMGWMRAVEFLPYVLLAIVMGVWIDRVDRKIWCQWMLGGQLICITISWLAVKYASQPLWFLFPCAFSMMALNFGYLNARMGLVREAVPLSQQGTASAAFSSLVSIFQAMGPALSGILLLFSDFSIIYLVIASLIFLSWYALNEFSMNVTDVKKVTRLADDIKTGLKILYVNSKLLKMSFSVSIFNMCMLMFIIQSLYFTQAVLSFSSARLGIMVSLSGIGGVLGSLVVGFIRKKFGLGCAFISGVVFQIFSYLILLVDKSGLIFYMAFFLSGFFETIVGVSVYTWRQESTQKEHLGKVMGITGTIFKVASPFGLVASGYIMGYVGINGLLWLCCGLHLILSFYLIVNKDIKQAR</sequence>
<evidence type="ECO:0000259" key="7">
    <source>
        <dbReference type="PROSITE" id="PS50850"/>
    </source>
</evidence>
<dbReference type="GO" id="GO:0022857">
    <property type="term" value="F:transmembrane transporter activity"/>
    <property type="evidence" value="ECO:0007669"/>
    <property type="project" value="InterPro"/>
</dbReference>
<keyword evidence="3 6" id="KW-0812">Transmembrane</keyword>
<evidence type="ECO:0000256" key="3">
    <source>
        <dbReference type="ARBA" id="ARBA00022692"/>
    </source>
</evidence>
<reference evidence="8 9" key="1">
    <citation type="journal article" date="2016" name="Front. Microbiol.">
        <title>Genomic Resource of Rice Seed Associated Bacteria.</title>
        <authorList>
            <person name="Midha S."/>
            <person name="Bansal K."/>
            <person name="Sharma S."/>
            <person name="Kumar N."/>
            <person name="Patil P.P."/>
            <person name="Chaudhry V."/>
            <person name="Patil P.B."/>
        </authorList>
    </citation>
    <scope>NUCLEOTIDE SEQUENCE [LARGE SCALE GENOMIC DNA]</scope>
    <source>
        <strain evidence="8 9">RSA13</strain>
    </source>
</reference>
<dbReference type="GO" id="GO:0005886">
    <property type="term" value="C:plasma membrane"/>
    <property type="evidence" value="ECO:0007669"/>
    <property type="project" value="UniProtKB-SubCell"/>
</dbReference>
<dbReference type="InterPro" id="IPR011701">
    <property type="entry name" value="MFS"/>
</dbReference>